<name>A0ABY4G9D3_9BACT</name>
<dbReference type="RefSeq" id="WP_245122019.1">
    <property type="nucleotide sequence ID" value="NZ_CP095061.1"/>
</dbReference>
<proteinExistence type="predicted"/>
<evidence type="ECO:0008006" key="3">
    <source>
        <dbReference type="Google" id="ProtNLM"/>
    </source>
</evidence>
<evidence type="ECO:0000313" key="2">
    <source>
        <dbReference type="Proteomes" id="UP000830401"/>
    </source>
</evidence>
<dbReference type="Gene3D" id="3.40.50.2000">
    <property type="entry name" value="Glycogen Phosphorylase B"/>
    <property type="match status" value="1"/>
</dbReference>
<evidence type="ECO:0000313" key="1">
    <source>
        <dbReference type="EMBL" id="UOQ67074.1"/>
    </source>
</evidence>
<gene>
    <name evidence="1" type="ORF">MUN86_03975</name>
</gene>
<dbReference type="EMBL" id="CP095061">
    <property type="protein sequence ID" value="UOQ67074.1"/>
    <property type="molecule type" value="Genomic_DNA"/>
</dbReference>
<accession>A0ABY4G9D3</accession>
<dbReference type="SUPFAM" id="SSF53756">
    <property type="entry name" value="UDP-Glycosyltransferase/glycogen phosphorylase"/>
    <property type="match status" value="1"/>
</dbReference>
<reference evidence="1" key="1">
    <citation type="submission" date="2022-04" db="EMBL/GenBank/DDBJ databases">
        <title>Hymenobacter sp. isolated from the air.</title>
        <authorList>
            <person name="Won M."/>
            <person name="Lee C.-M."/>
            <person name="Woen H.-Y."/>
            <person name="Kwon S.-W."/>
        </authorList>
    </citation>
    <scope>NUCLEOTIDE SEQUENCE</scope>
    <source>
        <strain evidence="1">5420S-77</strain>
    </source>
</reference>
<dbReference type="Proteomes" id="UP000830401">
    <property type="component" value="Chromosome"/>
</dbReference>
<keyword evidence="2" id="KW-1185">Reference proteome</keyword>
<protein>
    <recommendedName>
        <fullName evidence="3">Glycosyltransferase family 1 protein</fullName>
    </recommendedName>
</protein>
<sequence>MKIVFVCGSLEPGRDGVGDYARRLAAELIHQGHQVAALALHDTYVEAELLSTQQAEQVQVPVFRIPASHSKTARFAAAQRWIDEINPDWLSLQYVAFAFQPKGLPWGLSESLARLGQGRRWHIMFHELWVGVFIDAPLKHIMWGWVQKQLIKSMVRTLRPAVMHTQTRLYQLLLGRLGFKADYLPLFANIPVTSTKKLDTNASKDNVSVIIFGTIHPDTAIAQLAKEAAELTKTKGTQFSLTTIGRCGANLEPFVKTWQDEGLSVSILGEQPAEKISEVLRNGTIGLSTTSLVVTEKSGTVAAMVEHGLPVLCIARAWWPRGVPSLEQPVGIAEYQPGALGAYLSNIESPQFTSTVPEIARVMAQALTTATK</sequence>
<organism evidence="1 2">
    <name type="scientific">Hymenobacter volaticus</name>
    <dbReference type="NCBI Taxonomy" id="2932254"/>
    <lineage>
        <taxon>Bacteria</taxon>
        <taxon>Pseudomonadati</taxon>
        <taxon>Bacteroidota</taxon>
        <taxon>Cytophagia</taxon>
        <taxon>Cytophagales</taxon>
        <taxon>Hymenobacteraceae</taxon>
        <taxon>Hymenobacter</taxon>
    </lineage>
</organism>